<dbReference type="NCBIfam" id="NF008166">
    <property type="entry name" value="PRK10917.1-4"/>
    <property type="match status" value="1"/>
</dbReference>
<protein>
    <recommendedName>
        <fullName evidence="2 15">ATP-dependent DNA helicase RecG</fullName>
        <ecNumber evidence="13 15">5.6.2.4</ecNumber>
    </recommendedName>
</protein>
<dbReference type="SMART" id="SM00490">
    <property type="entry name" value="HELICc"/>
    <property type="match status" value="1"/>
</dbReference>
<evidence type="ECO:0000313" key="19">
    <source>
        <dbReference type="EMBL" id="APA85775.1"/>
    </source>
</evidence>
<name>A0A1I9YHJ2_9BURK</name>
<keyword evidence="3 15" id="KW-0547">Nucleotide-binding</keyword>
<evidence type="ECO:0000259" key="18">
    <source>
        <dbReference type="PROSITE" id="PS51194"/>
    </source>
</evidence>
<dbReference type="NCBIfam" id="NF008163">
    <property type="entry name" value="PRK10917.1-1"/>
    <property type="match status" value="1"/>
</dbReference>
<dbReference type="EMBL" id="CP017561">
    <property type="protein sequence ID" value="APA85775.1"/>
    <property type="molecule type" value="Genomic_DNA"/>
</dbReference>
<dbReference type="GO" id="GO:0016887">
    <property type="term" value="F:ATP hydrolysis activity"/>
    <property type="evidence" value="ECO:0007669"/>
    <property type="project" value="RHEA"/>
</dbReference>
<dbReference type="GO" id="GO:0005524">
    <property type="term" value="F:ATP binding"/>
    <property type="evidence" value="ECO:0007669"/>
    <property type="project" value="UniProtKB-KW"/>
</dbReference>
<dbReference type="PANTHER" id="PTHR47964">
    <property type="entry name" value="ATP-DEPENDENT DNA HELICASE HOMOLOG RECG, CHLOROPLASTIC"/>
    <property type="match status" value="1"/>
</dbReference>
<dbReference type="NCBIfam" id="TIGR00643">
    <property type="entry name" value="recG"/>
    <property type="match status" value="1"/>
</dbReference>
<keyword evidence="10 15" id="KW-0234">DNA repair</keyword>
<dbReference type="SUPFAM" id="SSF52540">
    <property type="entry name" value="P-loop containing nucleoside triphosphate hydrolases"/>
    <property type="match status" value="2"/>
</dbReference>
<dbReference type="RefSeq" id="WP_027196733.1">
    <property type="nucleotide sequence ID" value="NZ_CP017561.2"/>
</dbReference>
<comment type="catalytic activity">
    <reaction evidence="12 15">
        <text>Couples ATP hydrolysis with the unwinding of duplex DNA by translocating in the 3'-5' direction.</text>
        <dbReference type="EC" id="5.6.2.4"/>
    </reaction>
</comment>
<dbReference type="InterPro" id="IPR011545">
    <property type="entry name" value="DEAD/DEAH_box_helicase_dom"/>
</dbReference>
<proteinExistence type="inferred from homology"/>
<dbReference type="GO" id="GO:0043138">
    <property type="term" value="F:3'-5' DNA helicase activity"/>
    <property type="evidence" value="ECO:0007669"/>
    <property type="project" value="UniProtKB-EC"/>
</dbReference>
<dbReference type="InterPro" id="IPR014001">
    <property type="entry name" value="Helicase_ATP-bd"/>
</dbReference>
<dbReference type="CDD" id="cd17992">
    <property type="entry name" value="DEXHc_RecG"/>
    <property type="match status" value="1"/>
</dbReference>
<evidence type="ECO:0000256" key="5">
    <source>
        <dbReference type="ARBA" id="ARBA00022801"/>
    </source>
</evidence>
<keyword evidence="11" id="KW-0413">Isomerase</keyword>
<comment type="similarity">
    <text evidence="1 15">Belongs to the helicase family. RecG subfamily.</text>
</comment>
<feature type="domain" description="Helicase ATP-binding" evidence="17">
    <location>
        <begin position="370"/>
        <end position="540"/>
    </location>
</feature>
<dbReference type="Pfam" id="PF19833">
    <property type="entry name" value="RecG_dom3_C"/>
    <property type="match status" value="1"/>
</dbReference>
<evidence type="ECO:0000256" key="14">
    <source>
        <dbReference type="ARBA" id="ARBA00048988"/>
    </source>
</evidence>
<feature type="compositionally biased region" description="Basic and acidic residues" evidence="16">
    <location>
        <begin position="38"/>
        <end position="54"/>
    </location>
</feature>
<dbReference type="InterPro" id="IPR012340">
    <property type="entry name" value="NA-bd_OB-fold"/>
</dbReference>
<dbReference type="NCBIfam" id="NF008168">
    <property type="entry name" value="PRK10917.2-2"/>
    <property type="match status" value="1"/>
</dbReference>
<keyword evidence="9 15" id="KW-0233">DNA recombination</keyword>
<dbReference type="InterPro" id="IPR027417">
    <property type="entry name" value="P-loop_NTPase"/>
</dbReference>
<dbReference type="InterPro" id="IPR001650">
    <property type="entry name" value="Helicase_C-like"/>
</dbReference>
<dbReference type="PROSITE" id="PS51194">
    <property type="entry name" value="HELICASE_CTER"/>
    <property type="match status" value="1"/>
</dbReference>
<evidence type="ECO:0000256" key="13">
    <source>
        <dbReference type="ARBA" id="ARBA00034808"/>
    </source>
</evidence>
<feature type="region of interest" description="Disordered" evidence="16">
    <location>
        <begin position="1"/>
        <end position="87"/>
    </location>
</feature>
<dbReference type="Gene3D" id="3.40.50.300">
    <property type="entry name" value="P-loop containing nucleotide triphosphate hydrolases"/>
    <property type="match status" value="2"/>
</dbReference>
<keyword evidence="5 15" id="KW-0378">Hydrolase</keyword>
<keyword evidence="7 15" id="KW-0067">ATP-binding</keyword>
<dbReference type="Pfam" id="PF17191">
    <property type="entry name" value="RecG_wedge"/>
    <property type="match status" value="1"/>
</dbReference>
<evidence type="ECO:0000256" key="2">
    <source>
        <dbReference type="ARBA" id="ARBA00017846"/>
    </source>
</evidence>
<dbReference type="CDD" id="cd04488">
    <property type="entry name" value="RecG_wedge_OBF"/>
    <property type="match status" value="1"/>
</dbReference>
<feature type="compositionally biased region" description="Basic and acidic residues" evidence="16">
    <location>
        <begin position="68"/>
        <end position="78"/>
    </location>
</feature>
<dbReference type="InterPro" id="IPR033454">
    <property type="entry name" value="RecG_wedge"/>
</dbReference>
<evidence type="ECO:0000256" key="3">
    <source>
        <dbReference type="ARBA" id="ARBA00022741"/>
    </source>
</evidence>
<reference evidence="19" key="1">
    <citation type="submission" date="2016-09" db="EMBL/GenBank/DDBJ databases">
        <title>The Complete Genome of Burkholderia sprentiae wsm5005.</title>
        <authorList>
            <person name="De Meyer S."/>
            <person name="Wang P."/>
            <person name="Terpolilli J."/>
        </authorList>
    </citation>
    <scope>NUCLEOTIDE SEQUENCE [LARGE SCALE GENOMIC DNA]</scope>
    <source>
        <strain evidence="19">WSM5005</strain>
    </source>
</reference>
<evidence type="ECO:0000256" key="15">
    <source>
        <dbReference type="RuleBase" id="RU363016"/>
    </source>
</evidence>
<dbReference type="SMART" id="SM00487">
    <property type="entry name" value="DEXDc"/>
    <property type="match status" value="1"/>
</dbReference>
<dbReference type="EC" id="5.6.2.4" evidence="13 15"/>
<feature type="domain" description="Helicase C-terminal" evidence="18">
    <location>
        <begin position="573"/>
        <end position="719"/>
    </location>
</feature>
<dbReference type="InterPro" id="IPR045562">
    <property type="entry name" value="RecG_dom3_C"/>
</dbReference>
<keyword evidence="8" id="KW-0238">DNA-binding</keyword>
<dbReference type="Pfam" id="PF00270">
    <property type="entry name" value="DEAD"/>
    <property type="match status" value="1"/>
</dbReference>
<keyword evidence="6 15" id="KW-0347">Helicase</keyword>
<evidence type="ECO:0000256" key="12">
    <source>
        <dbReference type="ARBA" id="ARBA00034617"/>
    </source>
</evidence>
<dbReference type="FunFam" id="3.40.50.300:FF:000391">
    <property type="entry name" value="ATP-dependent DNA helicase RecG"/>
    <property type="match status" value="1"/>
</dbReference>
<organism evidence="19 20">
    <name type="scientific">Paraburkholderia sprentiae WSM5005</name>
    <dbReference type="NCBI Taxonomy" id="754502"/>
    <lineage>
        <taxon>Bacteria</taxon>
        <taxon>Pseudomonadati</taxon>
        <taxon>Pseudomonadota</taxon>
        <taxon>Betaproteobacteria</taxon>
        <taxon>Burkholderiales</taxon>
        <taxon>Burkholderiaceae</taxon>
        <taxon>Paraburkholderia</taxon>
    </lineage>
</organism>
<comment type="catalytic activity">
    <reaction evidence="14 15">
        <text>ATP + H2O = ADP + phosphate + H(+)</text>
        <dbReference type="Rhea" id="RHEA:13065"/>
        <dbReference type="ChEBI" id="CHEBI:15377"/>
        <dbReference type="ChEBI" id="CHEBI:15378"/>
        <dbReference type="ChEBI" id="CHEBI:30616"/>
        <dbReference type="ChEBI" id="CHEBI:43474"/>
        <dbReference type="ChEBI" id="CHEBI:456216"/>
        <dbReference type="EC" id="5.6.2.4"/>
    </reaction>
</comment>
<evidence type="ECO:0000313" key="20">
    <source>
        <dbReference type="Proteomes" id="UP000179860"/>
    </source>
</evidence>
<dbReference type="InterPro" id="IPR047112">
    <property type="entry name" value="RecG/Mfd"/>
</dbReference>
<evidence type="ECO:0000256" key="1">
    <source>
        <dbReference type="ARBA" id="ARBA00007504"/>
    </source>
</evidence>
<evidence type="ECO:0000256" key="8">
    <source>
        <dbReference type="ARBA" id="ARBA00023125"/>
    </source>
</evidence>
<dbReference type="STRING" id="754502.BJG93_10500"/>
<dbReference type="GO" id="GO:0006281">
    <property type="term" value="P:DNA repair"/>
    <property type="evidence" value="ECO:0007669"/>
    <property type="project" value="UniProtKB-UniRule"/>
</dbReference>
<feature type="compositionally biased region" description="Basic and acidic residues" evidence="16">
    <location>
        <begin position="17"/>
        <end position="30"/>
    </location>
</feature>
<reference evidence="19" key="2">
    <citation type="submission" date="2021-06" db="EMBL/GenBank/DDBJ databases">
        <authorList>
            <person name="Rogers T.H."/>
            <person name="Ramsay J.P."/>
            <person name="Wang P."/>
            <person name="Terpolilli J."/>
        </authorList>
    </citation>
    <scope>NUCLEOTIDE SEQUENCE [LARGE SCALE GENOMIC DNA]</scope>
    <source>
        <strain evidence="19">WSM5005</strain>
    </source>
</reference>
<dbReference type="SUPFAM" id="SSF50249">
    <property type="entry name" value="Nucleic acid-binding proteins"/>
    <property type="match status" value="1"/>
</dbReference>
<accession>A0A1I9YHJ2</accession>
<evidence type="ECO:0000256" key="10">
    <source>
        <dbReference type="ARBA" id="ARBA00023204"/>
    </source>
</evidence>
<evidence type="ECO:0000256" key="9">
    <source>
        <dbReference type="ARBA" id="ARBA00023172"/>
    </source>
</evidence>
<dbReference type="Proteomes" id="UP000179860">
    <property type="component" value="Chromosome 1"/>
</dbReference>
<gene>
    <name evidence="19" type="primary">recG</name>
    <name evidence="19" type="ORF">BJG93_10500</name>
</gene>
<dbReference type="PROSITE" id="PS51192">
    <property type="entry name" value="HELICASE_ATP_BIND_1"/>
    <property type="match status" value="1"/>
</dbReference>
<dbReference type="AlphaFoldDB" id="A0A1I9YHJ2"/>
<evidence type="ECO:0000256" key="6">
    <source>
        <dbReference type="ARBA" id="ARBA00022806"/>
    </source>
</evidence>
<dbReference type="PANTHER" id="PTHR47964:SF1">
    <property type="entry name" value="ATP-DEPENDENT DNA HELICASE HOMOLOG RECG, CHLOROPLASTIC"/>
    <property type="match status" value="1"/>
</dbReference>
<sequence>MPLSDRRSSVATLEAGAEPRRRGARAEAGQRDQAQGGARRDMTAAGHDAGRDGEPTGAAAGDPPDEFAADHASDDKPAAKVKATAKTAAKPAAKTPVKTADKLAKLGLTRDIDLVLHLPMRYEDETSLTPIAHLLPGGIAQTEGVVFDNEIAYRPRRQLLVKLRDADADGDELVLRFLNFYGSQVKQMAPGARLRVRGDVRGGFFGMEMVHPTVRVVDEDTPLPQALTPVYPSTAGVSQAYLRKAIDNALARTSLPELLPVPVARAFLEPLGVPALMDAVRTLHHPGAQSDETALIDGTHPAWVRIKFEELLAQQMSLKRAHDERRARAAPAMPRRKLGDESALVARLLKALPFSLTAAQQRVGGEIALDLTQPHPMQRLLQGDVGSGKTIVAALAAAQAIDAGYQAALMAPTEILAEQHARKLRGWLEPLGVNVAWLAGSLKTREKRAAIEAAALGTAQLVIGTHAIIQDAVEFARLGLVIVDEQHRFGVAQRLALRAKAQGAADGAPDFQPHQLMMSATPIPRTLAMTYYADLDVSTIDELPPGRTPILTKLVSDARREEVIGRVREAALTGRQVYWVCPLIEESETLQLQTAVETYETLVAALPELKVGLVHGRLAPAEKAAVMDAFSRNEIQLLVATTVIEVGVDVPNASLMVIEHAERFGLAQLHQLRGRVGRGSAASVCVLLYTGPLSMTARARLQTMRETTDGFEIARRDLDIRGPGEFLGARQSGAAMLRFADLQNDQHLIEPAREAAATLLDQYPDIVIQHLARWLGAREQYLKA</sequence>
<evidence type="ECO:0000256" key="11">
    <source>
        <dbReference type="ARBA" id="ARBA00023235"/>
    </source>
</evidence>
<dbReference type="Pfam" id="PF00271">
    <property type="entry name" value="Helicase_C"/>
    <property type="match status" value="1"/>
</dbReference>
<dbReference type="InterPro" id="IPR004609">
    <property type="entry name" value="ATP-dep_DNA_helicase_RecG"/>
</dbReference>
<keyword evidence="4 15" id="KW-0227">DNA damage</keyword>
<evidence type="ECO:0000256" key="7">
    <source>
        <dbReference type="ARBA" id="ARBA00022840"/>
    </source>
</evidence>
<comment type="function">
    <text evidence="15">Plays a critical role in recombination and DNA repair. Helps process Holliday junction intermediates to mature products by catalyzing branch migration. Has replication fork regression activity, unwinds stalled or blocked replication forks to make a HJ that can be resolved. Has a DNA unwinding activity characteristic of a DNA helicase with 3'-5' polarity.</text>
</comment>
<keyword evidence="20" id="KW-1185">Reference proteome</keyword>
<dbReference type="KEGG" id="pspw:BJG93_10500"/>
<evidence type="ECO:0000256" key="16">
    <source>
        <dbReference type="SAM" id="MobiDB-lite"/>
    </source>
</evidence>
<dbReference type="GO" id="GO:0003677">
    <property type="term" value="F:DNA binding"/>
    <property type="evidence" value="ECO:0007669"/>
    <property type="project" value="UniProtKB-KW"/>
</dbReference>
<dbReference type="GO" id="GO:0006310">
    <property type="term" value="P:DNA recombination"/>
    <property type="evidence" value="ECO:0007669"/>
    <property type="project" value="UniProtKB-UniRule"/>
</dbReference>
<evidence type="ECO:0000256" key="4">
    <source>
        <dbReference type="ARBA" id="ARBA00022763"/>
    </source>
</evidence>
<evidence type="ECO:0000259" key="17">
    <source>
        <dbReference type="PROSITE" id="PS51192"/>
    </source>
</evidence>
<dbReference type="OrthoDB" id="9804325at2"/>